<evidence type="ECO:0000256" key="6">
    <source>
        <dbReference type="ARBA" id="ARBA00023316"/>
    </source>
</evidence>
<evidence type="ECO:0000256" key="7">
    <source>
        <dbReference type="ARBA" id="ARBA00070053"/>
    </source>
</evidence>
<dbReference type="PANTHER" id="PTHR21198">
    <property type="entry name" value="GLUTAMATE RACEMASE"/>
    <property type="match status" value="1"/>
</dbReference>
<name>A0A062XVK5_9BACT</name>
<feature type="binding site" evidence="8">
    <location>
        <begin position="43"/>
        <end position="44"/>
    </location>
    <ligand>
        <name>substrate</name>
    </ligand>
</feature>
<feature type="binding site" evidence="8">
    <location>
        <begin position="75"/>
        <end position="76"/>
    </location>
    <ligand>
        <name>substrate</name>
    </ligand>
</feature>
<dbReference type="EMBL" id="JMFG01000002">
    <property type="protein sequence ID" value="KDA54873.1"/>
    <property type="molecule type" value="Genomic_DNA"/>
</dbReference>
<gene>
    <name evidence="8" type="primary">murI</name>
    <name evidence="9" type="ORF">EG19_03475</name>
</gene>
<dbReference type="InterPro" id="IPR004391">
    <property type="entry name" value="Glu_race"/>
</dbReference>
<feature type="binding site" evidence="8">
    <location>
        <begin position="185"/>
        <end position="186"/>
    </location>
    <ligand>
        <name>substrate</name>
    </ligand>
</feature>
<dbReference type="NCBIfam" id="TIGR00067">
    <property type="entry name" value="glut_race"/>
    <property type="match status" value="1"/>
</dbReference>
<accession>A0A062XVK5</accession>
<dbReference type="InterPro" id="IPR033134">
    <property type="entry name" value="Asp/Glu_racemase_AS_2"/>
</dbReference>
<dbReference type="PROSITE" id="PS00923">
    <property type="entry name" value="ASP_GLU_RACEMASE_1"/>
    <property type="match status" value="1"/>
</dbReference>
<dbReference type="HAMAP" id="MF_00258">
    <property type="entry name" value="Glu_racemase"/>
    <property type="match status" value="1"/>
</dbReference>
<keyword evidence="6 8" id="KW-0961">Cell wall biogenesis/degradation</keyword>
<dbReference type="GO" id="GO:0008881">
    <property type="term" value="F:glutamate racemase activity"/>
    <property type="evidence" value="ECO:0007669"/>
    <property type="project" value="UniProtKB-UniRule"/>
</dbReference>
<comment type="pathway">
    <text evidence="8">Cell wall biogenesis; peptidoglycan biosynthesis.</text>
</comment>
<evidence type="ECO:0000256" key="5">
    <source>
        <dbReference type="ARBA" id="ARBA00023235"/>
    </source>
</evidence>
<dbReference type="OrthoDB" id="9801055at2"/>
<organism evidence="9 10">
    <name type="scientific">Thermoanaerobaculum aquaticum</name>
    <dbReference type="NCBI Taxonomy" id="1312852"/>
    <lineage>
        <taxon>Bacteria</taxon>
        <taxon>Pseudomonadati</taxon>
        <taxon>Acidobacteriota</taxon>
        <taxon>Thermoanaerobaculia</taxon>
        <taxon>Thermoanaerobaculales</taxon>
        <taxon>Thermoanaerobaculaceae</taxon>
        <taxon>Thermoanaerobaculum</taxon>
    </lineage>
</organism>
<evidence type="ECO:0000313" key="10">
    <source>
        <dbReference type="Proteomes" id="UP000027284"/>
    </source>
</evidence>
<dbReference type="InterPro" id="IPR001920">
    <property type="entry name" value="Asp/Glu_race"/>
</dbReference>
<dbReference type="FunFam" id="3.40.50.1860:FF:000002">
    <property type="entry name" value="Glutamate racemase"/>
    <property type="match status" value="1"/>
</dbReference>
<dbReference type="RefSeq" id="WP_053334696.1">
    <property type="nucleotide sequence ID" value="NZ_JMFG01000002.1"/>
</dbReference>
<comment type="caution">
    <text evidence="9">The sequence shown here is derived from an EMBL/GenBank/DDBJ whole genome shotgun (WGS) entry which is preliminary data.</text>
</comment>
<evidence type="ECO:0000256" key="4">
    <source>
        <dbReference type="ARBA" id="ARBA00022984"/>
    </source>
</evidence>
<evidence type="ECO:0000256" key="2">
    <source>
        <dbReference type="ARBA" id="ARBA00013090"/>
    </source>
</evidence>
<dbReference type="Pfam" id="PF01177">
    <property type="entry name" value="Asp_Glu_race"/>
    <property type="match status" value="1"/>
</dbReference>
<sequence>MTQKLPIGVFDSGIGGLTVLSELISQLPGESFIYLGDTARLPYGTKSPETVTRYALGAAQFLMSRGIKLLVVACNTASATALPALRQALAIPVLGVVEPAAQAAARLARQVVGIIGTESTVASGVYQKLLSALRPELKLLARACPLFVPLAEEGWFNHPITHQVAEVYLHPLREAGVDTVVLGCTHYPLLARPIAQALGPEVALINAGREVARQAGELLLREGLLAGQRQGEVTLLVTDAAPRVRRLAAAIIPAVADRLELVDLTETHKARRSHVGSASLAG</sequence>
<keyword evidence="3 8" id="KW-0133">Cell shape</keyword>
<evidence type="ECO:0000256" key="8">
    <source>
        <dbReference type="HAMAP-Rule" id="MF_00258"/>
    </source>
</evidence>
<dbReference type="GO" id="GO:0009252">
    <property type="term" value="P:peptidoglycan biosynthetic process"/>
    <property type="evidence" value="ECO:0007669"/>
    <property type="project" value="UniProtKB-UniRule"/>
</dbReference>
<keyword evidence="10" id="KW-1185">Reference proteome</keyword>
<dbReference type="PANTHER" id="PTHR21198:SF2">
    <property type="entry name" value="GLUTAMATE RACEMASE"/>
    <property type="match status" value="1"/>
</dbReference>
<dbReference type="InterPro" id="IPR018187">
    <property type="entry name" value="Asp/Glu_racemase_AS_1"/>
</dbReference>
<comment type="function">
    <text evidence="8">Provides the (R)-glutamate required for cell wall biosynthesis.</text>
</comment>
<dbReference type="GO" id="GO:0071555">
    <property type="term" value="P:cell wall organization"/>
    <property type="evidence" value="ECO:0007669"/>
    <property type="project" value="UniProtKB-KW"/>
</dbReference>
<dbReference type="GO" id="GO:0008360">
    <property type="term" value="P:regulation of cell shape"/>
    <property type="evidence" value="ECO:0007669"/>
    <property type="project" value="UniProtKB-KW"/>
</dbReference>
<dbReference type="AlphaFoldDB" id="A0A062XVK5"/>
<reference evidence="9 10" key="1">
    <citation type="submission" date="2014-04" db="EMBL/GenBank/DDBJ databases">
        <title>The Genome Sequence of Thermoanaerobaculum aquaticum MP-01, The First Cultivated Group 23 Acidobacterium.</title>
        <authorList>
            <person name="Stamps B.W."/>
            <person name="Losey N.A."/>
            <person name="Lawson P.A."/>
            <person name="Stevenson B.S."/>
        </authorList>
    </citation>
    <scope>NUCLEOTIDE SEQUENCE [LARGE SCALE GENOMIC DNA]</scope>
    <source>
        <strain evidence="9 10">MP-01</strain>
    </source>
</reference>
<feature type="binding site" evidence="8">
    <location>
        <begin position="11"/>
        <end position="12"/>
    </location>
    <ligand>
        <name>substrate</name>
    </ligand>
</feature>
<evidence type="ECO:0000313" key="9">
    <source>
        <dbReference type="EMBL" id="KDA54873.1"/>
    </source>
</evidence>
<feature type="active site" description="Proton donor/acceptor" evidence="8">
    <location>
        <position position="74"/>
    </location>
</feature>
<dbReference type="UniPathway" id="UPA00219"/>
<comment type="catalytic activity">
    <reaction evidence="1 8">
        <text>L-glutamate = D-glutamate</text>
        <dbReference type="Rhea" id="RHEA:12813"/>
        <dbReference type="ChEBI" id="CHEBI:29985"/>
        <dbReference type="ChEBI" id="CHEBI:29986"/>
        <dbReference type="EC" id="5.1.1.3"/>
    </reaction>
</comment>
<dbReference type="STRING" id="1312852.EG19_03475"/>
<proteinExistence type="inferred from homology"/>
<keyword evidence="5 8" id="KW-0413">Isomerase</keyword>
<dbReference type="InterPro" id="IPR015942">
    <property type="entry name" value="Asp/Glu/hydantoin_racemase"/>
</dbReference>
<protein>
    <recommendedName>
        <fullName evidence="7 8">Glutamate racemase</fullName>
        <ecNumber evidence="2 8">5.1.1.3</ecNumber>
    </recommendedName>
</protein>
<evidence type="ECO:0000256" key="1">
    <source>
        <dbReference type="ARBA" id="ARBA00001602"/>
    </source>
</evidence>
<dbReference type="EC" id="5.1.1.3" evidence="2 8"/>
<dbReference type="Proteomes" id="UP000027284">
    <property type="component" value="Unassembled WGS sequence"/>
</dbReference>
<keyword evidence="4 8" id="KW-0573">Peptidoglycan synthesis</keyword>
<dbReference type="SUPFAM" id="SSF53681">
    <property type="entry name" value="Aspartate/glutamate racemase"/>
    <property type="match status" value="2"/>
</dbReference>
<evidence type="ECO:0000256" key="3">
    <source>
        <dbReference type="ARBA" id="ARBA00022960"/>
    </source>
</evidence>
<feature type="active site" description="Proton donor/acceptor" evidence="8">
    <location>
        <position position="184"/>
    </location>
</feature>
<dbReference type="PROSITE" id="PS00924">
    <property type="entry name" value="ASP_GLU_RACEMASE_2"/>
    <property type="match status" value="1"/>
</dbReference>
<comment type="similarity">
    <text evidence="8">Belongs to the aspartate/glutamate racemases family.</text>
</comment>
<dbReference type="Gene3D" id="3.40.50.1860">
    <property type="match status" value="2"/>
</dbReference>